<dbReference type="EMBL" id="CAJEWN010000845">
    <property type="protein sequence ID" value="CAD2190974.1"/>
    <property type="molecule type" value="Genomic_DNA"/>
</dbReference>
<keyword evidence="1" id="KW-1133">Transmembrane helix</keyword>
<name>A0A6V7WV84_MELEN</name>
<feature type="transmembrane region" description="Helical" evidence="1">
    <location>
        <begin position="65"/>
        <end position="86"/>
    </location>
</feature>
<keyword evidence="1" id="KW-0812">Transmembrane</keyword>
<keyword evidence="1" id="KW-0472">Membrane</keyword>
<organism evidence="2 3">
    <name type="scientific">Meloidogyne enterolobii</name>
    <name type="common">Root-knot nematode worm</name>
    <name type="synonym">Meloidogyne mayaguensis</name>
    <dbReference type="NCBI Taxonomy" id="390850"/>
    <lineage>
        <taxon>Eukaryota</taxon>
        <taxon>Metazoa</taxon>
        <taxon>Ecdysozoa</taxon>
        <taxon>Nematoda</taxon>
        <taxon>Chromadorea</taxon>
        <taxon>Rhabditida</taxon>
        <taxon>Tylenchina</taxon>
        <taxon>Tylenchomorpha</taxon>
        <taxon>Tylenchoidea</taxon>
        <taxon>Meloidogynidae</taxon>
        <taxon>Meloidogyninae</taxon>
        <taxon>Meloidogyne</taxon>
    </lineage>
</organism>
<evidence type="ECO:0000256" key="1">
    <source>
        <dbReference type="SAM" id="Phobius"/>
    </source>
</evidence>
<protein>
    <submittedName>
        <fullName evidence="2">Uncharacterized protein</fullName>
    </submittedName>
</protein>
<dbReference type="AlphaFoldDB" id="A0A6V7WV84"/>
<evidence type="ECO:0000313" key="2">
    <source>
        <dbReference type="EMBL" id="CAD2190974.1"/>
    </source>
</evidence>
<accession>A0A6V7WV84</accession>
<feature type="transmembrane region" description="Helical" evidence="1">
    <location>
        <begin position="23"/>
        <end position="45"/>
    </location>
</feature>
<proteinExistence type="predicted"/>
<dbReference type="Proteomes" id="UP000580250">
    <property type="component" value="Unassembled WGS sequence"/>
</dbReference>
<gene>
    <name evidence="2" type="ORF">MENT_LOCUS43795</name>
</gene>
<evidence type="ECO:0000313" key="3">
    <source>
        <dbReference type="Proteomes" id="UP000580250"/>
    </source>
</evidence>
<reference evidence="2 3" key="1">
    <citation type="submission" date="2020-08" db="EMBL/GenBank/DDBJ databases">
        <authorList>
            <person name="Koutsovoulos G."/>
            <person name="Danchin GJ E."/>
        </authorList>
    </citation>
    <scope>NUCLEOTIDE SEQUENCE [LARGE SCALE GENOMIC DNA]</scope>
</reference>
<comment type="caution">
    <text evidence="2">The sequence shown here is derived from an EMBL/GenBank/DDBJ whole genome shotgun (WGS) entry which is preliminary data.</text>
</comment>
<sequence>MASTVEWRTSGTKKKGKGFKSRCFFSFSISAPSLHPLFAFFSNLFIPNYNRQPAVAYTLPTIRRFSSHLSISFLFSLIQCGGYFMAVQRLSVLVPA</sequence>